<reference evidence="1" key="1">
    <citation type="submission" date="2017-07" db="EMBL/GenBank/DDBJ databases">
        <title>Taro Niue Genome Assembly and Annotation.</title>
        <authorList>
            <person name="Atibalentja N."/>
            <person name="Keating K."/>
            <person name="Fields C.J."/>
        </authorList>
    </citation>
    <scope>NUCLEOTIDE SEQUENCE</scope>
    <source>
        <strain evidence="1">Niue_2</strain>
        <tissue evidence="1">Leaf</tissue>
    </source>
</reference>
<sequence>MGRLSAKQGRLPSFWRFIFREYHSGCISSQTLAPLISECERLSPSEWETLYQASHLHLAAINSDLARQSKPTLSAETFLDLNSITPIQEIYVLWAARYSAFYAMKQDLLDHKLFYPISLDRFLHRASFGKSTFFRYIMDQDLITIL</sequence>
<dbReference type="Proteomes" id="UP000652761">
    <property type="component" value="Unassembled WGS sequence"/>
</dbReference>
<keyword evidence="2" id="KW-1185">Reference proteome</keyword>
<evidence type="ECO:0000313" key="1">
    <source>
        <dbReference type="EMBL" id="MQL68137.1"/>
    </source>
</evidence>
<organism evidence="1 2">
    <name type="scientific">Colocasia esculenta</name>
    <name type="common">Wild taro</name>
    <name type="synonym">Arum esculentum</name>
    <dbReference type="NCBI Taxonomy" id="4460"/>
    <lineage>
        <taxon>Eukaryota</taxon>
        <taxon>Viridiplantae</taxon>
        <taxon>Streptophyta</taxon>
        <taxon>Embryophyta</taxon>
        <taxon>Tracheophyta</taxon>
        <taxon>Spermatophyta</taxon>
        <taxon>Magnoliopsida</taxon>
        <taxon>Liliopsida</taxon>
        <taxon>Araceae</taxon>
        <taxon>Aroideae</taxon>
        <taxon>Colocasieae</taxon>
        <taxon>Colocasia</taxon>
    </lineage>
</organism>
<gene>
    <name evidence="1" type="ORF">Taro_000400</name>
</gene>
<proteinExistence type="predicted"/>
<comment type="caution">
    <text evidence="1">The sequence shown here is derived from an EMBL/GenBank/DDBJ whole genome shotgun (WGS) entry which is preliminary data.</text>
</comment>
<protein>
    <submittedName>
        <fullName evidence="1">Uncharacterized protein</fullName>
    </submittedName>
</protein>
<evidence type="ECO:0000313" key="2">
    <source>
        <dbReference type="Proteomes" id="UP000652761"/>
    </source>
</evidence>
<dbReference type="EMBL" id="NMUH01000008">
    <property type="protein sequence ID" value="MQL68137.1"/>
    <property type="molecule type" value="Genomic_DNA"/>
</dbReference>
<accession>A0A843TD32</accession>
<name>A0A843TD32_COLES</name>
<dbReference type="AlphaFoldDB" id="A0A843TD32"/>